<keyword evidence="5" id="KW-0808">Transferase</keyword>
<sequence length="262" mass="27816">MGILNVTPDSFSDGGLFLSPDNALRHAEALIEAGADIIDVGGESTRPGARPVSPDEECARVIPVVAALQARFPVPLSVDTSEPQVMREAVAAGASFINDVRALTRPGALATAADLGVPVCLMHEPAGSSMMGTRMAGRDVVAEVLRYLEVRLQAAQDAGIPRSRILIDPGFGFGKDLAENQALLRALPRIAALSPVLVGLSRKRMTGEPWDLPVDGRLHTSLALALAAIAGGARVVRVHDVRATREAVRAWEWVFEPKEWVA</sequence>
<dbReference type="Gene3D" id="3.20.20.20">
    <property type="entry name" value="Dihydropteroate synthase-like"/>
    <property type="match status" value="1"/>
</dbReference>
<dbReference type="Proteomes" id="UP000253250">
    <property type="component" value="Unassembled WGS sequence"/>
</dbReference>
<dbReference type="EC" id="2.5.1.15" evidence="4"/>
<protein>
    <recommendedName>
        <fullName evidence="4">dihydropteroate synthase</fullName>
        <ecNumber evidence="4">2.5.1.15</ecNumber>
    </recommendedName>
</protein>
<dbReference type="PROSITE" id="PS50972">
    <property type="entry name" value="PTERIN_BINDING"/>
    <property type="match status" value="1"/>
</dbReference>
<reference evidence="9 10" key="1">
    <citation type="submission" date="2018-02" db="EMBL/GenBank/DDBJ databases">
        <title>Insights into the biology of acidophilic members of the Acidiferrobacteraceae family derived from comparative genomic analyses.</title>
        <authorList>
            <person name="Issotta F."/>
            <person name="Thyssen C."/>
            <person name="Mena C."/>
            <person name="Moya A."/>
            <person name="Bellenberg S."/>
            <person name="Sproer C."/>
            <person name="Covarrubias P.C."/>
            <person name="Sand W."/>
            <person name="Quatrini R."/>
            <person name="Vera M."/>
        </authorList>
    </citation>
    <scope>NUCLEOTIDE SEQUENCE [LARGE SCALE GENOMIC DNA]</scope>
    <source>
        <strain evidence="10">m-1</strain>
    </source>
</reference>
<dbReference type="GO" id="GO:0005829">
    <property type="term" value="C:cytosol"/>
    <property type="evidence" value="ECO:0007669"/>
    <property type="project" value="TreeGrafter"/>
</dbReference>
<evidence type="ECO:0000313" key="9">
    <source>
        <dbReference type="EMBL" id="RCN57202.1"/>
    </source>
</evidence>
<organism evidence="9 10">
    <name type="scientific">Acidiferrobacter thiooxydans</name>
    <dbReference type="NCBI Taxonomy" id="163359"/>
    <lineage>
        <taxon>Bacteria</taxon>
        <taxon>Pseudomonadati</taxon>
        <taxon>Pseudomonadota</taxon>
        <taxon>Gammaproteobacteria</taxon>
        <taxon>Acidiferrobacterales</taxon>
        <taxon>Acidiferrobacteraceae</taxon>
        <taxon>Acidiferrobacter</taxon>
    </lineage>
</organism>
<dbReference type="EMBL" id="PSYR01000002">
    <property type="protein sequence ID" value="RCN57202.1"/>
    <property type="molecule type" value="Genomic_DNA"/>
</dbReference>
<dbReference type="STRING" id="163359.A9R16_12950"/>
<evidence type="ECO:0000256" key="4">
    <source>
        <dbReference type="ARBA" id="ARBA00012458"/>
    </source>
</evidence>
<dbReference type="CDD" id="cd00739">
    <property type="entry name" value="DHPS"/>
    <property type="match status" value="1"/>
</dbReference>
<dbReference type="AlphaFoldDB" id="A0A1C2G119"/>
<keyword evidence="10" id="KW-1185">Reference proteome</keyword>
<dbReference type="SUPFAM" id="SSF51717">
    <property type="entry name" value="Dihydropteroate synthetase-like"/>
    <property type="match status" value="1"/>
</dbReference>
<accession>A0A1C2G119</accession>
<evidence type="ECO:0000256" key="2">
    <source>
        <dbReference type="ARBA" id="ARBA00001946"/>
    </source>
</evidence>
<name>A0A1C2G119_9GAMM</name>
<evidence type="ECO:0000313" key="10">
    <source>
        <dbReference type="Proteomes" id="UP000253250"/>
    </source>
</evidence>
<keyword evidence="6" id="KW-0479">Metal-binding</keyword>
<evidence type="ECO:0000256" key="3">
    <source>
        <dbReference type="ARBA" id="ARBA00004763"/>
    </source>
</evidence>
<dbReference type="GO" id="GO:0004156">
    <property type="term" value="F:dihydropteroate synthase activity"/>
    <property type="evidence" value="ECO:0007669"/>
    <property type="project" value="UniProtKB-EC"/>
</dbReference>
<comment type="cofactor">
    <cofactor evidence="2">
        <name>Mg(2+)</name>
        <dbReference type="ChEBI" id="CHEBI:18420"/>
    </cofactor>
</comment>
<dbReference type="InterPro" id="IPR011005">
    <property type="entry name" value="Dihydropteroate_synth-like_sf"/>
</dbReference>
<dbReference type="GO" id="GO:0046654">
    <property type="term" value="P:tetrahydrofolate biosynthetic process"/>
    <property type="evidence" value="ECO:0007669"/>
    <property type="project" value="TreeGrafter"/>
</dbReference>
<evidence type="ECO:0000256" key="5">
    <source>
        <dbReference type="ARBA" id="ARBA00022679"/>
    </source>
</evidence>
<comment type="pathway">
    <text evidence="3">Cofactor biosynthesis; tetrahydrofolate biosynthesis; 7,8-dihydrofolate from 2-amino-4-hydroxy-6-hydroxymethyl-7,8-dihydropteridine diphosphate and 4-aminobenzoate: step 1/2.</text>
</comment>
<dbReference type="GO" id="GO:0046872">
    <property type="term" value="F:metal ion binding"/>
    <property type="evidence" value="ECO:0007669"/>
    <property type="project" value="UniProtKB-KW"/>
</dbReference>
<dbReference type="Pfam" id="PF00809">
    <property type="entry name" value="Pterin_bind"/>
    <property type="match status" value="1"/>
</dbReference>
<gene>
    <name evidence="9" type="primary">folP</name>
    <name evidence="9" type="ORF">C4900_11875</name>
</gene>
<dbReference type="NCBIfam" id="TIGR01496">
    <property type="entry name" value="DHPS"/>
    <property type="match status" value="1"/>
</dbReference>
<comment type="catalytic activity">
    <reaction evidence="1">
        <text>(7,8-dihydropterin-6-yl)methyl diphosphate + 4-aminobenzoate = 7,8-dihydropteroate + diphosphate</text>
        <dbReference type="Rhea" id="RHEA:19949"/>
        <dbReference type="ChEBI" id="CHEBI:17836"/>
        <dbReference type="ChEBI" id="CHEBI:17839"/>
        <dbReference type="ChEBI" id="CHEBI:33019"/>
        <dbReference type="ChEBI" id="CHEBI:72950"/>
        <dbReference type="EC" id="2.5.1.15"/>
    </reaction>
</comment>
<dbReference type="GO" id="GO:0046656">
    <property type="term" value="P:folic acid biosynthetic process"/>
    <property type="evidence" value="ECO:0007669"/>
    <property type="project" value="UniProtKB-KW"/>
</dbReference>
<evidence type="ECO:0000256" key="1">
    <source>
        <dbReference type="ARBA" id="ARBA00000012"/>
    </source>
</evidence>
<dbReference type="InterPro" id="IPR000489">
    <property type="entry name" value="Pterin-binding_dom"/>
</dbReference>
<dbReference type="PANTHER" id="PTHR20941">
    <property type="entry name" value="FOLATE SYNTHESIS PROTEINS"/>
    <property type="match status" value="1"/>
</dbReference>
<proteinExistence type="predicted"/>
<keyword evidence="7" id="KW-0460">Magnesium</keyword>
<keyword evidence="8" id="KW-0289">Folate biosynthesis</keyword>
<dbReference type="PANTHER" id="PTHR20941:SF1">
    <property type="entry name" value="FOLIC ACID SYNTHESIS PROTEIN FOL1"/>
    <property type="match status" value="1"/>
</dbReference>
<dbReference type="InterPro" id="IPR006390">
    <property type="entry name" value="DHP_synth_dom"/>
</dbReference>
<dbReference type="OrthoDB" id="9811744at2"/>
<evidence type="ECO:0000256" key="6">
    <source>
        <dbReference type="ARBA" id="ARBA00022723"/>
    </source>
</evidence>
<evidence type="ECO:0000256" key="7">
    <source>
        <dbReference type="ARBA" id="ARBA00022842"/>
    </source>
</evidence>
<dbReference type="InterPro" id="IPR045031">
    <property type="entry name" value="DHP_synth-like"/>
</dbReference>
<dbReference type="PROSITE" id="PS00793">
    <property type="entry name" value="DHPS_2"/>
    <property type="match status" value="1"/>
</dbReference>
<evidence type="ECO:0000256" key="8">
    <source>
        <dbReference type="ARBA" id="ARBA00022909"/>
    </source>
</evidence>
<comment type="caution">
    <text evidence="9">The sequence shown here is derived from an EMBL/GenBank/DDBJ whole genome shotgun (WGS) entry which is preliminary data.</text>
</comment>